<reference evidence="1" key="1">
    <citation type="submission" date="2022-03" db="EMBL/GenBank/DDBJ databases">
        <title>A functionally conserved STORR gene fusion in Papaver species that diverged 16.8 million years ago.</title>
        <authorList>
            <person name="Catania T."/>
        </authorList>
    </citation>
    <scope>NUCLEOTIDE SEQUENCE</scope>
    <source>
        <strain evidence="1">S-191538</strain>
    </source>
</reference>
<dbReference type="AlphaFoldDB" id="A0AA41S5P8"/>
<keyword evidence="2" id="KW-1185">Reference proteome</keyword>
<sequence length="175" mass="19811">MVGASTMDIGRVLQQSICHDLKRKWSVSVSWGYTAQIYPWLVADNVLGMALQTFRTWKSWGNEPFTFNTRPISPEPCDQPLVYFLDNVDGVGENNVTLTSYKRLVPAPGSNDCNRDEFRSAFAVHSVNITSPTMDPVEWSKTMLQTTSPMDGVDNSVIQIRIKRCDFEHPVPLQR</sequence>
<dbReference type="Proteomes" id="UP001177140">
    <property type="component" value="Unassembled WGS sequence"/>
</dbReference>
<proteinExistence type="predicted"/>
<name>A0AA41S5P8_PAPNU</name>
<protein>
    <submittedName>
        <fullName evidence="1">Uncharacterized protein</fullName>
    </submittedName>
</protein>
<dbReference type="PANTHER" id="PTHR10811">
    <property type="entry name" value="FRINGE-RELATED"/>
    <property type="match status" value="1"/>
</dbReference>
<dbReference type="EMBL" id="JAJJMA010100741">
    <property type="protein sequence ID" value="MCL7030376.1"/>
    <property type="molecule type" value="Genomic_DNA"/>
</dbReference>
<organism evidence="1 2">
    <name type="scientific">Papaver nudicaule</name>
    <name type="common">Iceland poppy</name>
    <dbReference type="NCBI Taxonomy" id="74823"/>
    <lineage>
        <taxon>Eukaryota</taxon>
        <taxon>Viridiplantae</taxon>
        <taxon>Streptophyta</taxon>
        <taxon>Embryophyta</taxon>
        <taxon>Tracheophyta</taxon>
        <taxon>Spermatophyta</taxon>
        <taxon>Magnoliopsida</taxon>
        <taxon>Ranunculales</taxon>
        <taxon>Papaveraceae</taxon>
        <taxon>Papaveroideae</taxon>
        <taxon>Papaver</taxon>
    </lineage>
</organism>
<comment type="caution">
    <text evidence="1">The sequence shown here is derived from an EMBL/GenBank/DDBJ whole genome shotgun (WGS) entry which is preliminary data.</text>
</comment>
<dbReference type="InterPro" id="IPR006740">
    <property type="entry name" value="DUF604"/>
</dbReference>
<dbReference type="Pfam" id="PF04646">
    <property type="entry name" value="DUF604"/>
    <property type="match status" value="1"/>
</dbReference>
<evidence type="ECO:0000313" key="2">
    <source>
        <dbReference type="Proteomes" id="UP001177140"/>
    </source>
</evidence>
<gene>
    <name evidence="1" type="ORF">MKW94_015867</name>
</gene>
<accession>A0AA41S5P8</accession>
<evidence type="ECO:0000313" key="1">
    <source>
        <dbReference type="EMBL" id="MCL7030376.1"/>
    </source>
</evidence>